<evidence type="ECO:0000313" key="2">
    <source>
        <dbReference type="Proteomes" id="UP000467841"/>
    </source>
</evidence>
<organism evidence="1 2">
    <name type="scientific">Microthlaspi erraticum</name>
    <dbReference type="NCBI Taxonomy" id="1685480"/>
    <lineage>
        <taxon>Eukaryota</taxon>
        <taxon>Viridiplantae</taxon>
        <taxon>Streptophyta</taxon>
        <taxon>Embryophyta</taxon>
        <taxon>Tracheophyta</taxon>
        <taxon>Spermatophyta</taxon>
        <taxon>Magnoliopsida</taxon>
        <taxon>eudicotyledons</taxon>
        <taxon>Gunneridae</taxon>
        <taxon>Pentapetalae</taxon>
        <taxon>rosids</taxon>
        <taxon>malvids</taxon>
        <taxon>Brassicales</taxon>
        <taxon>Brassicaceae</taxon>
        <taxon>Coluteocarpeae</taxon>
        <taxon>Microthlaspi</taxon>
    </lineage>
</organism>
<sequence>MIKSVLASIPTYSMSCFKLSTGLCKRIQSALTRFWWDTKPGKRKMCWLAWGKLTRPKNQGGLGFQEIQSFNNSLLAKLSWRILTKPDCLLSRILKGKYCRDTDFLNVPITSSTSHGWRGILIGRDLLKTNLGKVIGDGKDTSLWNDPWLSLEHPTRPTGPPNLHDKDLRVSAIIREQTGEWNQEEIQKILPHQSHLIRPIRPSKKGAPDAYIWLPTKTGVYSVKTGYYAAMLQQEE</sequence>
<evidence type="ECO:0008006" key="3">
    <source>
        <dbReference type="Google" id="ProtNLM"/>
    </source>
</evidence>
<dbReference type="AlphaFoldDB" id="A0A6D2KLG1"/>
<name>A0A6D2KLG1_9BRAS</name>
<comment type="caution">
    <text evidence="1">The sequence shown here is derived from an EMBL/GenBank/DDBJ whole genome shotgun (WGS) entry which is preliminary data.</text>
</comment>
<gene>
    <name evidence="1" type="ORF">MERR_LOCUS39973</name>
</gene>
<keyword evidence="2" id="KW-1185">Reference proteome</keyword>
<dbReference type="EMBL" id="CACVBM020001507">
    <property type="protein sequence ID" value="CAA7052738.1"/>
    <property type="molecule type" value="Genomic_DNA"/>
</dbReference>
<proteinExistence type="predicted"/>
<dbReference type="Proteomes" id="UP000467841">
    <property type="component" value="Unassembled WGS sequence"/>
</dbReference>
<accession>A0A6D2KLG1</accession>
<dbReference type="OrthoDB" id="1024312at2759"/>
<evidence type="ECO:0000313" key="1">
    <source>
        <dbReference type="EMBL" id="CAA7052738.1"/>
    </source>
</evidence>
<dbReference type="PANTHER" id="PTHR33116">
    <property type="entry name" value="REVERSE TRANSCRIPTASE ZINC-BINDING DOMAIN-CONTAINING PROTEIN-RELATED-RELATED"/>
    <property type="match status" value="1"/>
</dbReference>
<protein>
    <recommendedName>
        <fullName evidence="3">Reverse transcriptase zinc-binding domain-containing protein</fullName>
    </recommendedName>
</protein>
<dbReference type="PANTHER" id="PTHR33116:SF86">
    <property type="entry name" value="REVERSE TRANSCRIPTASE DOMAIN-CONTAINING PROTEIN"/>
    <property type="match status" value="1"/>
</dbReference>
<reference evidence="1" key="1">
    <citation type="submission" date="2020-01" db="EMBL/GenBank/DDBJ databases">
        <authorList>
            <person name="Mishra B."/>
        </authorList>
    </citation>
    <scope>NUCLEOTIDE SEQUENCE [LARGE SCALE GENOMIC DNA]</scope>
</reference>